<keyword evidence="10 17" id="KW-0460">Magnesium</keyword>
<dbReference type="Proteomes" id="UP001215216">
    <property type="component" value="Chromosome"/>
</dbReference>
<evidence type="ECO:0000256" key="7">
    <source>
        <dbReference type="ARBA" id="ARBA00022679"/>
    </source>
</evidence>
<comment type="pathway">
    <text evidence="3">Lipid metabolism.</text>
</comment>
<comment type="pathway">
    <text evidence="2 17">Phospholipid metabolism; phosphatidylinositol phosphate biosynthesis.</text>
</comment>
<feature type="binding site" evidence="17">
    <location>
        <position position="66"/>
    </location>
    <ligand>
        <name>Mg(2+)</name>
        <dbReference type="ChEBI" id="CHEBI:18420"/>
        <label>1</label>
    </ligand>
</feature>
<keyword evidence="17" id="KW-0594">Phospholipid biosynthesis</keyword>
<name>A0ABY8FWQ6_9ACTO</name>
<reference evidence="19 20" key="1">
    <citation type="submission" date="2023-03" db="EMBL/GenBank/DDBJ databases">
        <title>Complete genome of Arcanobacterium canis strain DSM 25104 isolated in 2010 from a canine otitis externa in Germany.</title>
        <authorList>
            <person name="Borowiak M."/>
            <person name="Kreitlow A."/>
            <person name="Malorny B."/>
            <person name="Laemmler C."/>
            <person name="Prenger-Berninghoff E."/>
            <person name="Ploetz M."/>
            <person name="Abdulmawjood A."/>
        </authorList>
    </citation>
    <scope>NUCLEOTIDE SEQUENCE [LARGE SCALE GENOMIC DNA]</scope>
    <source>
        <strain evidence="19 20">DSM 25104</strain>
    </source>
</reference>
<feature type="binding site" evidence="17">
    <location>
        <position position="74"/>
    </location>
    <ligand>
        <name>a CDP-1,2-diacyl-sn-glycerol</name>
        <dbReference type="ChEBI" id="CHEBI:58332"/>
    </ligand>
</feature>
<feature type="binding site" evidence="17">
    <location>
        <position position="66"/>
    </location>
    <ligand>
        <name>Mg(2+)</name>
        <dbReference type="ChEBI" id="CHEBI:18420"/>
        <label>2</label>
    </ligand>
</feature>
<evidence type="ECO:0000256" key="4">
    <source>
        <dbReference type="ARBA" id="ARBA00010441"/>
    </source>
</evidence>
<feature type="transmembrane region" description="Helical" evidence="17">
    <location>
        <begin position="179"/>
        <end position="196"/>
    </location>
</feature>
<dbReference type="InterPro" id="IPR044268">
    <property type="entry name" value="PIP_synthase_PgsA1"/>
</dbReference>
<keyword evidence="12 17" id="KW-0472">Membrane</keyword>
<feature type="binding site" evidence="17">
    <location>
        <position position="70"/>
    </location>
    <ligand>
        <name>a CDP-1,2-diacyl-sn-glycerol</name>
        <dbReference type="ChEBI" id="CHEBI:58332"/>
    </ligand>
</feature>
<comment type="catalytic activity">
    <reaction evidence="13 17">
        <text>1,2-di-(9Z-octadecenoyl)-sn-glycero-3-cytidine-5'-diphosphate + 1D-myo-inositol 3-phosphate = 1,2-di-(9Z-octadecenoyl)-sn-glycero-3-phospho-(1D-myo-inositol-3-phosphate) + CMP + H(+)</text>
        <dbReference type="Rhea" id="RHEA:61216"/>
        <dbReference type="ChEBI" id="CHEBI:15378"/>
        <dbReference type="ChEBI" id="CHEBI:58401"/>
        <dbReference type="ChEBI" id="CHEBI:60377"/>
        <dbReference type="ChEBI" id="CHEBI:85356"/>
        <dbReference type="ChEBI" id="CHEBI:144472"/>
    </reaction>
</comment>
<dbReference type="InterPro" id="IPR048254">
    <property type="entry name" value="CDP_ALCOHOL_P_TRANSF_CS"/>
</dbReference>
<evidence type="ECO:0000256" key="12">
    <source>
        <dbReference type="ARBA" id="ARBA00023136"/>
    </source>
</evidence>
<protein>
    <recommendedName>
        <fullName evidence="14 17">Phosphatidylinositol phosphate synthase</fullName>
        <shortName evidence="17">PIP synthase</shortName>
        <ecNumber evidence="17">2.7.8.-</ecNumber>
    </recommendedName>
    <alternativeName>
        <fullName evidence="15 17">CDP-diacylglycerol--D-myo-inositol-3-phosphate 3-phosphatidyltransferase</fullName>
    </alternativeName>
</protein>
<evidence type="ECO:0000256" key="3">
    <source>
        <dbReference type="ARBA" id="ARBA00005189"/>
    </source>
</evidence>
<dbReference type="Gene3D" id="1.20.120.1760">
    <property type="match status" value="1"/>
</dbReference>
<evidence type="ECO:0000313" key="20">
    <source>
        <dbReference type="Proteomes" id="UP001215216"/>
    </source>
</evidence>
<feature type="binding site" evidence="17">
    <location>
        <position position="87"/>
    </location>
    <ligand>
        <name>Mg(2+)</name>
        <dbReference type="ChEBI" id="CHEBI:18420"/>
        <label>1</label>
    </ligand>
</feature>
<dbReference type="RefSeq" id="WP_278012108.1">
    <property type="nucleotide sequence ID" value="NZ_CP121208.1"/>
</dbReference>
<feature type="transmembrane region" description="Helical" evidence="17">
    <location>
        <begin position="156"/>
        <end position="173"/>
    </location>
</feature>
<keyword evidence="9 17" id="KW-0479">Metal-binding</keyword>
<dbReference type="PROSITE" id="PS00379">
    <property type="entry name" value="CDP_ALCOHOL_P_TRANSF"/>
    <property type="match status" value="1"/>
</dbReference>
<evidence type="ECO:0000313" key="19">
    <source>
        <dbReference type="EMBL" id="WFM82682.1"/>
    </source>
</evidence>
<comment type="function">
    <text evidence="17">Catalyzes the conjugation of the 1'-hydroxyl group of D-myo-inositol-3-phosphate (also named L-myo-inositol-1-phosphate) with a lipid tail of cytidine diphosphate diacylglycerol (CDP-DAG), forming phosphatidylinositol phosphate (PIP) and CMP. PIP is a precursor of phosphatidylinositol (PI) which is an essential lipid required for cell wall formation.</text>
</comment>
<evidence type="ECO:0000256" key="5">
    <source>
        <dbReference type="ARBA" id="ARBA00011738"/>
    </source>
</evidence>
<comment type="cofactor">
    <cofactor evidence="17">
        <name>Mg(2+)</name>
        <dbReference type="ChEBI" id="CHEBI:18420"/>
    </cofactor>
    <text evidence="17">Contains a di-nuclear catalytic Mg(2+) center.</text>
</comment>
<keyword evidence="17" id="KW-0443">Lipid metabolism</keyword>
<keyword evidence="7 17" id="KW-0808">Transferase</keyword>
<evidence type="ECO:0000256" key="15">
    <source>
        <dbReference type="ARBA" id="ARBA00033137"/>
    </source>
</evidence>
<comment type="subunit">
    <text evidence="5 17">Homodimer.</text>
</comment>
<feature type="transmembrane region" description="Helical" evidence="17">
    <location>
        <begin position="116"/>
        <end position="135"/>
    </location>
</feature>
<dbReference type="EMBL" id="CP121208">
    <property type="protein sequence ID" value="WFM82682.1"/>
    <property type="molecule type" value="Genomic_DNA"/>
</dbReference>
<keyword evidence="11 17" id="KW-1133">Transmembrane helix</keyword>
<dbReference type="NCBIfam" id="NF045883">
    <property type="entry name" value="PIPSynth"/>
    <property type="match status" value="1"/>
</dbReference>
<keyword evidence="17" id="KW-1208">Phospholipid metabolism</keyword>
<evidence type="ECO:0000256" key="17">
    <source>
        <dbReference type="HAMAP-Rule" id="MF_02241"/>
    </source>
</evidence>
<sequence length="214" mass="22661">MLSRSGRPFAQVVFGPFARAAVKLRISANTATFVGGLATCASAIGFFTTNHLVWGIVVTSLLAVFDNLDGQIARMTGTVSQWGAFLDSTMDRLADGAIFGSLAMWAYLHADSATQAWGLSGALVAGLVGAIVPYARARAQAIGKDAAVGLAERADRLVAAGIILILTVVFGHWVFAVGMWLIACASLLTVAQRMAFVRRQIMADESVSENRVKR</sequence>
<gene>
    <name evidence="19" type="ORF">P7079_04515</name>
</gene>
<evidence type="ECO:0000256" key="2">
    <source>
        <dbReference type="ARBA" id="ARBA00004805"/>
    </source>
</evidence>
<comment type="similarity">
    <text evidence="4 17 18">Belongs to the CDP-alcohol phosphatidyltransferase class-I family.</text>
</comment>
<dbReference type="InterPro" id="IPR043130">
    <property type="entry name" value="CDP-OH_PTrfase_TM_dom"/>
</dbReference>
<feature type="binding site" evidence="17">
    <location>
        <position position="87"/>
    </location>
    <ligand>
        <name>Mg(2+)</name>
        <dbReference type="ChEBI" id="CHEBI:18420"/>
        <label>2</label>
    </ligand>
</feature>
<comment type="catalytic activity">
    <reaction evidence="16 17">
        <text>a CDP-1,2-diacyl-sn-glycerol + 1D-myo-inositol 3-phosphate = a 1,2-diacyl-sn-glycero-3-phospho-(1D-myo-inositol-3-phosphate) + CMP + H(+)</text>
        <dbReference type="Rhea" id="RHEA:60504"/>
        <dbReference type="ChEBI" id="CHEBI:15378"/>
        <dbReference type="ChEBI" id="CHEBI:58088"/>
        <dbReference type="ChEBI" id="CHEBI:58332"/>
        <dbReference type="ChEBI" id="CHEBI:58401"/>
        <dbReference type="ChEBI" id="CHEBI:60377"/>
    </reaction>
</comment>
<feature type="binding site" evidence="17">
    <location>
        <position position="80"/>
    </location>
    <ligand>
        <name>a CDP-1,2-diacyl-sn-glycerol</name>
        <dbReference type="ChEBI" id="CHEBI:58332"/>
    </ligand>
</feature>
<comment type="subcellular location">
    <subcellularLocation>
        <location evidence="1 17">Cell membrane</location>
        <topology evidence="1 17">Multi-pass membrane protein</topology>
    </subcellularLocation>
</comment>
<feature type="binding site" evidence="17">
    <location>
        <position position="69"/>
    </location>
    <ligand>
        <name>Mg(2+)</name>
        <dbReference type="ChEBI" id="CHEBI:18420"/>
        <label>1</label>
    </ligand>
</feature>
<dbReference type="Pfam" id="PF01066">
    <property type="entry name" value="CDP-OH_P_transf"/>
    <property type="match status" value="1"/>
</dbReference>
<accession>A0ABY8FWQ6</accession>
<feature type="transmembrane region" description="Helical" evidence="17">
    <location>
        <begin position="26"/>
        <end position="46"/>
    </location>
</feature>
<organism evidence="19 20">
    <name type="scientific">Arcanobacterium canis</name>
    <dbReference type="NCBI Taxonomy" id="999183"/>
    <lineage>
        <taxon>Bacteria</taxon>
        <taxon>Bacillati</taxon>
        <taxon>Actinomycetota</taxon>
        <taxon>Actinomycetes</taxon>
        <taxon>Actinomycetales</taxon>
        <taxon>Actinomycetaceae</taxon>
        <taxon>Arcanobacterium</taxon>
    </lineage>
</organism>
<evidence type="ECO:0000256" key="6">
    <source>
        <dbReference type="ARBA" id="ARBA00022475"/>
    </source>
</evidence>
<feature type="active site" description="Proton acceptor" evidence="17">
    <location>
        <position position="91"/>
    </location>
</feature>
<keyword evidence="20" id="KW-1185">Reference proteome</keyword>
<dbReference type="InterPro" id="IPR000462">
    <property type="entry name" value="CDP-OH_P_trans"/>
</dbReference>
<evidence type="ECO:0000256" key="16">
    <source>
        <dbReference type="ARBA" id="ARBA00048865"/>
    </source>
</evidence>
<proteinExistence type="inferred from homology"/>
<comment type="caution">
    <text evidence="17">Lacks conserved residue(s) required for the propagation of feature annotation.</text>
</comment>
<dbReference type="EC" id="2.7.8.-" evidence="17"/>
<feature type="binding site" evidence="17">
    <location>
        <position position="91"/>
    </location>
    <ligand>
        <name>Mg(2+)</name>
        <dbReference type="ChEBI" id="CHEBI:18420"/>
        <label>2</label>
    </ligand>
</feature>
<evidence type="ECO:0000256" key="8">
    <source>
        <dbReference type="ARBA" id="ARBA00022692"/>
    </source>
</evidence>
<dbReference type="GO" id="GO:0016740">
    <property type="term" value="F:transferase activity"/>
    <property type="evidence" value="ECO:0007669"/>
    <property type="project" value="UniProtKB-KW"/>
</dbReference>
<evidence type="ECO:0000256" key="11">
    <source>
        <dbReference type="ARBA" id="ARBA00022989"/>
    </source>
</evidence>
<evidence type="ECO:0000256" key="9">
    <source>
        <dbReference type="ARBA" id="ARBA00022723"/>
    </source>
</evidence>
<keyword evidence="8 17" id="KW-0812">Transmembrane</keyword>
<evidence type="ECO:0000256" key="13">
    <source>
        <dbReference type="ARBA" id="ARBA00023935"/>
    </source>
</evidence>
<evidence type="ECO:0000256" key="1">
    <source>
        <dbReference type="ARBA" id="ARBA00004651"/>
    </source>
</evidence>
<evidence type="ECO:0000256" key="14">
    <source>
        <dbReference type="ARBA" id="ARBA00024082"/>
    </source>
</evidence>
<keyword evidence="17" id="KW-0444">Lipid biosynthesis</keyword>
<keyword evidence="6 17" id="KW-1003">Cell membrane</keyword>
<evidence type="ECO:0000256" key="10">
    <source>
        <dbReference type="ARBA" id="ARBA00022842"/>
    </source>
</evidence>
<evidence type="ECO:0000256" key="18">
    <source>
        <dbReference type="RuleBase" id="RU003750"/>
    </source>
</evidence>
<dbReference type="HAMAP" id="MF_02241">
    <property type="entry name" value="PIP_synthase"/>
    <property type="match status" value="1"/>
</dbReference>